<proteinExistence type="predicted"/>
<accession>A0A3B1DY75</accession>
<reference evidence="1" key="1">
    <citation type="submission" date="2018-06" db="EMBL/GenBank/DDBJ databases">
        <authorList>
            <person name="Zhirakovskaya E."/>
        </authorList>
    </citation>
    <scope>NUCLEOTIDE SEQUENCE</scope>
</reference>
<protein>
    <submittedName>
        <fullName evidence="1">Uncharacterized protein</fullName>
    </submittedName>
</protein>
<gene>
    <name evidence="1" type="ORF">MNBD_PLANCTO03-2222</name>
</gene>
<dbReference type="PROSITE" id="PS51257">
    <property type="entry name" value="PROKAR_LIPOPROTEIN"/>
    <property type="match status" value="1"/>
</dbReference>
<dbReference type="EMBL" id="UOGK01000646">
    <property type="protein sequence ID" value="VAX42133.1"/>
    <property type="molecule type" value="Genomic_DNA"/>
</dbReference>
<evidence type="ECO:0000313" key="1">
    <source>
        <dbReference type="EMBL" id="VAX42133.1"/>
    </source>
</evidence>
<sequence>MRRLLPTILVLACSAGLIGCENMYASKPKSAMIIANHTDQPIIVAYTQSPDNTTATAYAVEQRVVPTASIRFGGRMGDELTISVGDEPPMLLPFARRNQVVKVSEDAGEVSYDIRKGYTDPTKE</sequence>
<organism evidence="1">
    <name type="scientific">hydrothermal vent metagenome</name>
    <dbReference type="NCBI Taxonomy" id="652676"/>
    <lineage>
        <taxon>unclassified sequences</taxon>
        <taxon>metagenomes</taxon>
        <taxon>ecological metagenomes</taxon>
    </lineage>
</organism>
<dbReference type="AlphaFoldDB" id="A0A3B1DY75"/>
<name>A0A3B1DY75_9ZZZZ</name>